<dbReference type="AlphaFoldDB" id="A0A2W5C566"/>
<dbReference type="EMBL" id="QFNN01000028">
    <property type="protein sequence ID" value="PZO90445.1"/>
    <property type="molecule type" value="Genomic_DNA"/>
</dbReference>
<sequence>MAEAAVRQRSTRQHWAAPGSRHDGVIRVLRVVLPVAIGMLTAFLAIAPPTTGKDLSFVLDKDKVAIASERLRVTSASYRGQDSKGQAFVLRAGSAVQHSSADPVVQLNSVTARLGLPEGPAVIAANQGRYNMDDEKMAIDGPVLFRSADGYRLHTSDVDIDLKTRKLASRGAAEGDMPLGTFSGDRMSADLNQRIVTLEGGARLHIVQGAAKGK</sequence>
<keyword evidence="1" id="KW-1133">Transmembrane helix</keyword>
<organism evidence="2 3">
    <name type="scientific">Sphingomonas sanxanigenens</name>
    <dbReference type="NCBI Taxonomy" id="397260"/>
    <lineage>
        <taxon>Bacteria</taxon>
        <taxon>Pseudomonadati</taxon>
        <taxon>Pseudomonadota</taxon>
        <taxon>Alphaproteobacteria</taxon>
        <taxon>Sphingomonadales</taxon>
        <taxon>Sphingomonadaceae</taxon>
        <taxon>Sphingomonas</taxon>
    </lineage>
</organism>
<feature type="transmembrane region" description="Helical" evidence="1">
    <location>
        <begin position="28"/>
        <end position="47"/>
    </location>
</feature>
<evidence type="ECO:0000313" key="3">
    <source>
        <dbReference type="Proteomes" id="UP000249066"/>
    </source>
</evidence>
<proteinExistence type="predicted"/>
<keyword evidence="1" id="KW-0812">Transmembrane</keyword>
<reference evidence="2 3" key="1">
    <citation type="submission" date="2017-08" db="EMBL/GenBank/DDBJ databases">
        <title>Infants hospitalized years apart are colonized by the same room-sourced microbial strains.</title>
        <authorList>
            <person name="Brooks B."/>
            <person name="Olm M.R."/>
            <person name="Firek B.A."/>
            <person name="Baker R."/>
            <person name="Thomas B.C."/>
            <person name="Morowitz M.J."/>
            <person name="Banfield J.F."/>
        </authorList>
    </citation>
    <scope>NUCLEOTIDE SEQUENCE [LARGE SCALE GENOMIC DNA]</scope>
    <source>
        <strain evidence="2">S2_018_000_R2_101</strain>
    </source>
</reference>
<evidence type="ECO:0000313" key="2">
    <source>
        <dbReference type="EMBL" id="PZO90445.1"/>
    </source>
</evidence>
<comment type="caution">
    <text evidence="2">The sequence shown here is derived from an EMBL/GenBank/DDBJ whole genome shotgun (WGS) entry which is preliminary data.</text>
</comment>
<dbReference type="Gene3D" id="2.60.450.10">
    <property type="entry name" value="Lipopolysaccharide (LPS) transport protein A like domain"/>
    <property type="match status" value="1"/>
</dbReference>
<dbReference type="InterPro" id="IPR010664">
    <property type="entry name" value="LipoPS_assembly_LptC-rel"/>
</dbReference>
<protein>
    <submittedName>
        <fullName evidence="2">LPS export ABC transporter periplasmic protein LptC</fullName>
    </submittedName>
</protein>
<dbReference type="Pfam" id="PF06835">
    <property type="entry name" value="LptC"/>
    <property type="match status" value="1"/>
</dbReference>
<gene>
    <name evidence="2" type="ORF">DI623_06800</name>
</gene>
<keyword evidence="1" id="KW-0472">Membrane</keyword>
<evidence type="ECO:0000256" key="1">
    <source>
        <dbReference type="SAM" id="Phobius"/>
    </source>
</evidence>
<accession>A0A2W5C566</accession>
<name>A0A2W5C566_9SPHN</name>
<dbReference type="Proteomes" id="UP000249066">
    <property type="component" value="Unassembled WGS sequence"/>
</dbReference>